<proteinExistence type="predicted"/>
<gene>
    <name evidence="2" type="ORF">ACFSUD_07710</name>
</gene>
<comment type="caution">
    <text evidence="2">The sequence shown here is derived from an EMBL/GenBank/DDBJ whole genome shotgun (WGS) entry which is preliminary data.</text>
</comment>
<protein>
    <submittedName>
        <fullName evidence="2">DUF3305 domain-containing protein</fullName>
    </submittedName>
</protein>
<evidence type="ECO:0000313" key="3">
    <source>
        <dbReference type="Proteomes" id="UP001597474"/>
    </source>
</evidence>
<keyword evidence="3" id="KW-1185">Reference proteome</keyword>
<reference evidence="3" key="1">
    <citation type="journal article" date="2019" name="Int. J. Syst. Evol. Microbiol.">
        <title>The Global Catalogue of Microorganisms (GCM) 10K type strain sequencing project: providing services to taxonomists for standard genome sequencing and annotation.</title>
        <authorList>
            <consortium name="The Broad Institute Genomics Platform"/>
            <consortium name="The Broad Institute Genome Sequencing Center for Infectious Disease"/>
            <person name="Wu L."/>
            <person name="Ma J."/>
        </authorList>
    </citation>
    <scope>NUCLEOTIDE SEQUENCE [LARGE SCALE GENOMIC DNA]</scope>
    <source>
        <strain evidence="3">TISTR 2562</strain>
    </source>
</reference>
<feature type="region of interest" description="Disordered" evidence="1">
    <location>
        <begin position="170"/>
        <end position="189"/>
    </location>
</feature>
<dbReference type="Proteomes" id="UP001597474">
    <property type="component" value="Unassembled WGS sequence"/>
</dbReference>
<dbReference type="InterPro" id="IPR021736">
    <property type="entry name" value="DUF3305"/>
</dbReference>
<dbReference type="EMBL" id="JBHUMP010000005">
    <property type="protein sequence ID" value="MFD2739447.1"/>
    <property type="molecule type" value="Genomic_DNA"/>
</dbReference>
<name>A0ABW5U1W1_9RHOB</name>
<accession>A0ABW5U1W1</accession>
<dbReference type="RefSeq" id="WP_386373082.1">
    <property type="nucleotide sequence ID" value="NZ_JBHUMP010000005.1"/>
</dbReference>
<organism evidence="2 3">
    <name type="scientific">Sulfitobacter aestuarii</name>
    <dbReference type="NCBI Taxonomy" id="2161676"/>
    <lineage>
        <taxon>Bacteria</taxon>
        <taxon>Pseudomonadati</taxon>
        <taxon>Pseudomonadota</taxon>
        <taxon>Alphaproteobacteria</taxon>
        <taxon>Rhodobacterales</taxon>
        <taxon>Roseobacteraceae</taxon>
        <taxon>Sulfitobacter</taxon>
    </lineage>
</organism>
<evidence type="ECO:0000313" key="2">
    <source>
        <dbReference type="EMBL" id="MFD2739447.1"/>
    </source>
</evidence>
<dbReference type="Pfam" id="PF11749">
    <property type="entry name" value="DUF3305"/>
    <property type="match status" value="1"/>
</dbReference>
<evidence type="ECO:0000256" key="1">
    <source>
        <dbReference type="SAM" id="MobiDB-lite"/>
    </source>
</evidence>
<sequence length="189" mass="21496">MSFVFPKAQSIPVGIVLRRAPGVTRWARHVWRAVALLPGAGPAEWKVLREVEGITEFHAATLPLTLFVSDTEAYLHELQAREPSLYAVLRPDDSRADIPWKAVLLTASPYEAQDYCDSDEALVEKLTMPEGMRAWIGDFVQRHHEEENFVKRRRDRLRVDRVEDGIGDPRIAQESDVYRAPGRRKAGQP</sequence>